<feature type="domain" description="HTH arsR-type" evidence="2">
    <location>
        <begin position="1"/>
        <end position="95"/>
    </location>
</feature>
<dbReference type="Proteomes" id="UP000640274">
    <property type="component" value="Unassembled WGS sequence"/>
</dbReference>
<evidence type="ECO:0000313" key="4">
    <source>
        <dbReference type="Proteomes" id="UP000640274"/>
    </source>
</evidence>
<keyword evidence="1" id="KW-0238">DNA-binding</keyword>
<dbReference type="InterPro" id="IPR036388">
    <property type="entry name" value="WH-like_DNA-bd_sf"/>
</dbReference>
<dbReference type="CDD" id="cd00090">
    <property type="entry name" value="HTH_ARSR"/>
    <property type="match status" value="1"/>
</dbReference>
<gene>
    <name evidence="3" type="ORF">JFN88_01575</name>
</gene>
<proteinExistence type="predicted"/>
<dbReference type="EMBL" id="JAELUP010000003">
    <property type="protein sequence ID" value="MBJ6360012.1"/>
    <property type="molecule type" value="Genomic_DNA"/>
</dbReference>
<organism evidence="3 4">
    <name type="scientific">Paenibacillus roseus</name>
    <dbReference type="NCBI Taxonomy" id="2798579"/>
    <lineage>
        <taxon>Bacteria</taxon>
        <taxon>Bacillati</taxon>
        <taxon>Bacillota</taxon>
        <taxon>Bacilli</taxon>
        <taxon>Bacillales</taxon>
        <taxon>Paenibacillaceae</taxon>
        <taxon>Paenibacillus</taxon>
    </lineage>
</organism>
<dbReference type="Pfam" id="PF01022">
    <property type="entry name" value="HTH_5"/>
    <property type="match status" value="1"/>
</dbReference>
<name>A0A934MTF4_9BACL</name>
<evidence type="ECO:0000256" key="1">
    <source>
        <dbReference type="ARBA" id="ARBA00023125"/>
    </source>
</evidence>
<dbReference type="PROSITE" id="PS50987">
    <property type="entry name" value="HTH_ARSR_2"/>
    <property type="match status" value="1"/>
</dbReference>
<dbReference type="GO" id="GO:0003700">
    <property type="term" value="F:DNA-binding transcription factor activity"/>
    <property type="evidence" value="ECO:0007669"/>
    <property type="project" value="InterPro"/>
</dbReference>
<dbReference type="PRINTS" id="PR00778">
    <property type="entry name" value="HTHARSR"/>
</dbReference>
<sequence>MVKYNDELLNDVFHVLSDPTRREIIRRLADGEMTVMSLAEPFEMSLPAISKHLKVLETAGVVSKRKEGTFRYYNVNPDVVDRAKEWLIDLSKFWPEQLINLEHFLDQNTKNR</sequence>
<dbReference type="PANTHER" id="PTHR38600:SF2">
    <property type="entry name" value="SLL0088 PROTEIN"/>
    <property type="match status" value="1"/>
</dbReference>
<dbReference type="InterPro" id="IPR036390">
    <property type="entry name" value="WH_DNA-bd_sf"/>
</dbReference>
<dbReference type="Gene3D" id="1.10.10.10">
    <property type="entry name" value="Winged helix-like DNA-binding domain superfamily/Winged helix DNA-binding domain"/>
    <property type="match status" value="1"/>
</dbReference>
<evidence type="ECO:0000313" key="3">
    <source>
        <dbReference type="EMBL" id="MBJ6360012.1"/>
    </source>
</evidence>
<dbReference type="InterPro" id="IPR001845">
    <property type="entry name" value="HTH_ArsR_DNA-bd_dom"/>
</dbReference>
<accession>A0A934MTF4</accession>
<keyword evidence="4" id="KW-1185">Reference proteome</keyword>
<dbReference type="AlphaFoldDB" id="A0A934MTF4"/>
<dbReference type="PANTHER" id="PTHR38600">
    <property type="entry name" value="TRANSCRIPTIONAL REGULATORY PROTEIN"/>
    <property type="match status" value="1"/>
</dbReference>
<dbReference type="GO" id="GO:0003677">
    <property type="term" value="F:DNA binding"/>
    <property type="evidence" value="ECO:0007669"/>
    <property type="project" value="UniProtKB-KW"/>
</dbReference>
<comment type="caution">
    <text evidence="3">The sequence shown here is derived from an EMBL/GenBank/DDBJ whole genome shotgun (WGS) entry which is preliminary data.</text>
</comment>
<reference evidence="3" key="1">
    <citation type="submission" date="2020-12" db="EMBL/GenBank/DDBJ databases">
        <authorList>
            <person name="Huq M.A."/>
        </authorList>
    </citation>
    <scope>NUCLEOTIDE SEQUENCE</scope>
    <source>
        <strain evidence="3">MAHUQ-46</strain>
    </source>
</reference>
<dbReference type="NCBIfam" id="NF033788">
    <property type="entry name" value="HTH_metalloreg"/>
    <property type="match status" value="1"/>
</dbReference>
<evidence type="ECO:0000259" key="2">
    <source>
        <dbReference type="PROSITE" id="PS50987"/>
    </source>
</evidence>
<protein>
    <submittedName>
        <fullName evidence="3">Winged helix-turn-helix transcriptional regulator</fullName>
    </submittedName>
</protein>
<dbReference type="SMART" id="SM00418">
    <property type="entry name" value="HTH_ARSR"/>
    <property type="match status" value="1"/>
</dbReference>
<dbReference type="InterPro" id="IPR011991">
    <property type="entry name" value="ArsR-like_HTH"/>
</dbReference>
<dbReference type="SUPFAM" id="SSF46785">
    <property type="entry name" value="Winged helix' DNA-binding domain"/>
    <property type="match status" value="1"/>
</dbReference>